<dbReference type="EMBL" id="JANFYT010000189">
    <property type="protein sequence ID" value="MCQ4815830.1"/>
    <property type="molecule type" value="Genomic_DNA"/>
</dbReference>
<name>A0AAW5K9J4_9BACT</name>
<dbReference type="Proteomes" id="UP001205919">
    <property type="component" value="Unassembled WGS sequence"/>
</dbReference>
<gene>
    <name evidence="2" type="ORF">NE630_15495</name>
</gene>
<accession>A0AAW5K9J4</accession>
<dbReference type="RefSeq" id="WP_256182530.1">
    <property type="nucleotide sequence ID" value="NZ_JANFYT010000189.1"/>
</dbReference>
<reference evidence="2 3" key="1">
    <citation type="submission" date="2022-06" db="EMBL/GenBank/DDBJ databases">
        <title>Isolation of gut microbiota from human fecal samples.</title>
        <authorList>
            <person name="Pamer E.G."/>
            <person name="Barat B."/>
            <person name="Waligurski E."/>
            <person name="Medina S."/>
            <person name="Paddock L."/>
            <person name="Mostad J."/>
        </authorList>
    </citation>
    <scope>NUCLEOTIDE SEQUENCE [LARGE SCALE GENOMIC DNA]</scope>
    <source>
        <strain evidence="2 3">DFI.9.90</strain>
    </source>
</reference>
<comment type="caution">
    <text evidence="2">The sequence shown here is derived from an EMBL/GenBank/DDBJ whole genome shotgun (WGS) entry which is preliminary data.</text>
</comment>
<evidence type="ECO:0000313" key="2">
    <source>
        <dbReference type="EMBL" id="MCQ4815830.1"/>
    </source>
</evidence>
<evidence type="ECO:0000313" key="3">
    <source>
        <dbReference type="Proteomes" id="UP001205919"/>
    </source>
</evidence>
<feature type="region of interest" description="Disordered" evidence="1">
    <location>
        <begin position="45"/>
        <end position="66"/>
    </location>
</feature>
<sequence length="66" mass="6934">VHPRGLARRCFSAETGGGLTLGFVLLLILSSFASSVGEDKVRIKTKPKVNSPSPRFEGSSLGEGAF</sequence>
<protein>
    <submittedName>
        <fullName evidence="2">Uncharacterized protein</fullName>
    </submittedName>
</protein>
<evidence type="ECO:0000256" key="1">
    <source>
        <dbReference type="SAM" id="MobiDB-lite"/>
    </source>
</evidence>
<proteinExistence type="predicted"/>
<feature type="non-terminal residue" evidence="2">
    <location>
        <position position="1"/>
    </location>
</feature>
<dbReference type="AlphaFoldDB" id="A0AAW5K9J4"/>
<keyword evidence="3" id="KW-1185">Reference proteome</keyword>
<organism evidence="2 3">
    <name type="scientific">Cloacibacillus evryensis</name>
    <dbReference type="NCBI Taxonomy" id="508460"/>
    <lineage>
        <taxon>Bacteria</taxon>
        <taxon>Thermotogati</taxon>
        <taxon>Synergistota</taxon>
        <taxon>Synergistia</taxon>
        <taxon>Synergistales</taxon>
        <taxon>Synergistaceae</taxon>
        <taxon>Cloacibacillus</taxon>
    </lineage>
</organism>